<protein>
    <submittedName>
        <fullName evidence="1">Uncharacterized protein</fullName>
    </submittedName>
</protein>
<evidence type="ECO:0000313" key="1">
    <source>
        <dbReference type="EMBL" id="QHP83524.1"/>
    </source>
</evidence>
<gene>
    <name evidence="1" type="primary">hypothetical protein</name>
    <name evidence="1" type="ORF">Chls_649</name>
</gene>
<reference evidence="1" key="1">
    <citation type="submission" date="2019-01" db="EMBL/GenBank/DDBJ databases">
        <title>Whole genome sequencing and annotation enables comparative genome analysis that reveals unique features of the Chlamydia suis R19 Genome.</title>
        <authorList>
            <person name="Dimond Z.E."/>
        </authorList>
    </citation>
    <scope>NUCLEOTIDE SEQUENCE [LARGE SCALE GENOMIC DNA]</scope>
    <source>
        <strain evidence="1">R19</strain>
    </source>
</reference>
<evidence type="ECO:0000313" key="2">
    <source>
        <dbReference type="Proteomes" id="UP000512184"/>
    </source>
</evidence>
<organism evidence="1 2">
    <name type="scientific">Chlamydia suis</name>
    <dbReference type="NCBI Taxonomy" id="83559"/>
    <lineage>
        <taxon>Bacteria</taxon>
        <taxon>Pseudomonadati</taxon>
        <taxon>Chlamydiota</taxon>
        <taxon>Chlamydiia</taxon>
        <taxon>Chlamydiales</taxon>
        <taxon>Chlamydiaceae</taxon>
        <taxon>Chlamydia/Chlamydophila group</taxon>
        <taxon>Chlamydia</taxon>
    </lineage>
</organism>
<dbReference type="EMBL" id="CP035278">
    <property type="protein sequence ID" value="QHP83524.1"/>
    <property type="molecule type" value="Genomic_DNA"/>
</dbReference>
<proteinExistence type="predicted"/>
<keyword evidence="2" id="KW-1185">Reference proteome</keyword>
<dbReference type="Proteomes" id="UP000512184">
    <property type="component" value="Chromosome"/>
</dbReference>
<name>A0ABX6IUB4_9CHLA</name>
<sequence length="46" mass="4993">MLNTSLLFIVIMNTVVLDSSFLPSLDGEAVSTLGGVLCSRFFLRKS</sequence>
<accession>A0ABX6IUB4</accession>